<sequence length="424" mass="48280">MKFKAPRGTNDILPPATLKWQYIEEKTHEVFSNYNYHEIRTPIFEYTELFQRGIGEVTDIVEKEMYTFEDKGGRSLTLRPEGTASVIRSFLENKIYGQAQPTKYYYIGPMFRYERPQSGRFRQFHQLGVEAIASNDPALDAEIISLGIRLLQKFGLNELELNLNSVGCQECRPDYVAKLKEYLTKNKEQLCDNCKSRIERSPLRVLDCKNKNCQSVINSAPKITENLCSSCDEHFKEVQSYLDILEIDYQINPLLVRGLDYYTNTAFEIKDNALGAQDTIFGGGRYNGLAEEIGNRDVPGIGFALGIERLLLSLEAKDIKLPVEAGVDLYITVIGAKAKRESFKLLDKLRSSGFKTEMDYLDRGVGSQMKSADRMNAEYTIIIGEDELNKNAATIRNMKSGTEKEIKLTNLLEEMKQLVAKEEN</sequence>
<evidence type="ECO:0000256" key="9">
    <source>
        <dbReference type="ARBA" id="ARBA00023146"/>
    </source>
</evidence>
<evidence type="ECO:0000256" key="4">
    <source>
        <dbReference type="ARBA" id="ARBA00022490"/>
    </source>
</evidence>
<dbReference type="STRING" id="572479.Hprae_0691"/>
<dbReference type="Gene3D" id="3.30.930.10">
    <property type="entry name" value="Bira Bifunctional Protein, Domain 2"/>
    <property type="match status" value="1"/>
</dbReference>
<dbReference type="GO" id="GO:0016740">
    <property type="term" value="F:transferase activity"/>
    <property type="evidence" value="ECO:0007669"/>
    <property type="project" value="UniProtKB-ARBA"/>
</dbReference>
<evidence type="ECO:0000256" key="12">
    <source>
        <dbReference type="PIRSR" id="PIRSR001549-1"/>
    </source>
</evidence>
<dbReference type="InterPro" id="IPR015807">
    <property type="entry name" value="His-tRNA-ligase"/>
</dbReference>
<reference evidence="15" key="1">
    <citation type="submission" date="2010-10" db="EMBL/GenBank/DDBJ databases">
        <title>The complete genome of Halanaerobium praevalens DSM 2228.</title>
        <authorList>
            <consortium name="US DOE Joint Genome Institute (JGI-PGF)"/>
            <person name="Lucas S."/>
            <person name="Copeland A."/>
            <person name="Lapidus A."/>
            <person name="Glavina del Rio T."/>
            <person name="Dalin E."/>
            <person name="Tice H."/>
            <person name="Bruce D."/>
            <person name="Goodwin L."/>
            <person name="Pitluck S."/>
            <person name="Kyrpides N."/>
            <person name="Mavromatis K."/>
            <person name="Ivanova N."/>
            <person name="Ovchinnikova G."/>
            <person name="Chertkov O."/>
            <person name="Detter J.C."/>
            <person name="Han C."/>
            <person name="Larimer F."/>
            <person name="Land M."/>
            <person name="Hauser L."/>
            <person name="Markowitz V."/>
            <person name="Cheng J.-F."/>
            <person name="Hugenholtz P."/>
            <person name="Woyke T."/>
            <person name="Wu D."/>
            <person name="Tindall B."/>
            <person name="Pomrenke H.G."/>
            <person name="Brambilla E."/>
            <person name="Klenk H.-P."/>
            <person name="Eisen J.A."/>
        </authorList>
    </citation>
    <scope>NUCLEOTIDE SEQUENCE [LARGE SCALE GENOMIC DNA]</scope>
    <source>
        <strain evidence="15">ATCC 33744 / DSM 2228 / GSL</strain>
    </source>
</reference>
<dbReference type="Gene3D" id="3.40.50.800">
    <property type="entry name" value="Anticodon-binding domain"/>
    <property type="match status" value="1"/>
</dbReference>
<dbReference type="HOGENOM" id="CLU_025113_1_1_9"/>
<keyword evidence="15" id="KW-1185">Reference proteome</keyword>
<name>E3DQE9_HALPG</name>
<dbReference type="InterPro" id="IPR041715">
    <property type="entry name" value="HisRS-like_core"/>
</dbReference>
<evidence type="ECO:0000256" key="6">
    <source>
        <dbReference type="ARBA" id="ARBA00022741"/>
    </source>
</evidence>
<gene>
    <name evidence="11" type="primary">hisS</name>
    <name evidence="14" type="ordered locus">Hprae_0691</name>
</gene>
<dbReference type="InterPro" id="IPR006195">
    <property type="entry name" value="aa-tRNA-synth_II"/>
</dbReference>
<evidence type="ECO:0000256" key="3">
    <source>
        <dbReference type="ARBA" id="ARBA00011738"/>
    </source>
</evidence>
<evidence type="ECO:0000256" key="2">
    <source>
        <dbReference type="ARBA" id="ARBA00008226"/>
    </source>
</evidence>
<dbReference type="GO" id="GO:0005524">
    <property type="term" value="F:ATP binding"/>
    <property type="evidence" value="ECO:0007669"/>
    <property type="project" value="UniProtKB-UniRule"/>
</dbReference>
<feature type="binding site" evidence="12">
    <location>
        <position position="130"/>
    </location>
    <ligand>
        <name>L-histidine</name>
        <dbReference type="ChEBI" id="CHEBI:57595"/>
    </ligand>
</feature>
<dbReference type="PROSITE" id="PS50862">
    <property type="entry name" value="AA_TRNA_LIGASE_II"/>
    <property type="match status" value="1"/>
</dbReference>
<evidence type="ECO:0000256" key="7">
    <source>
        <dbReference type="ARBA" id="ARBA00022840"/>
    </source>
</evidence>
<accession>E3DQE9</accession>
<dbReference type="AlphaFoldDB" id="E3DQE9"/>
<dbReference type="HAMAP" id="MF_00127">
    <property type="entry name" value="His_tRNA_synth"/>
    <property type="match status" value="1"/>
</dbReference>
<feature type="binding site" evidence="12">
    <location>
        <begin position="261"/>
        <end position="262"/>
    </location>
    <ligand>
        <name>L-histidine</name>
        <dbReference type="ChEBI" id="CHEBI:57595"/>
    </ligand>
</feature>
<evidence type="ECO:0000259" key="13">
    <source>
        <dbReference type="PROSITE" id="PS50862"/>
    </source>
</evidence>
<dbReference type="PANTHER" id="PTHR43707:SF1">
    <property type="entry name" value="HISTIDINE--TRNA LIGASE, MITOCHONDRIAL-RELATED"/>
    <property type="match status" value="1"/>
</dbReference>
<comment type="subcellular location">
    <subcellularLocation>
        <location evidence="1 11">Cytoplasm</location>
    </subcellularLocation>
</comment>
<proteinExistence type="inferred from homology"/>
<evidence type="ECO:0000256" key="8">
    <source>
        <dbReference type="ARBA" id="ARBA00022917"/>
    </source>
</evidence>
<protein>
    <recommendedName>
        <fullName evidence="11">Histidine--tRNA ligase</fullName>
        <ecNumber evidence="11">6.1.1.21</ecNumber>
    </recommendedName>
    <alternativeName>
        <fullName evidence="11">Histidyl-tRNA synthetase</fullName>
        <shortName evidence="11">HisRS</shortName>
    </alternativeName>
</protein>
<evidence type="ECO:0000313" key="15">
    <source>
        <dbReference type="Proteomes" id="UP000006866"/>
    </source>
</evidence>
<dbReference type="InterPro" id="IPR036621">
    <property type="entry name" value="Anticodon-bd_dom_sf"/>
</dbReference>
<dbReference type="CDD" id="cd00773">
    <property type="entry name" value="HisRS-like_core"/>
    <property type="match status" value="1"/>
</dbReference>
<dbReference type="eggNOG" id="COG0124">
    <property type="taxonomic scope" value="Bacteria"/>
</dbReference>
<dbReference type="NCBIfam" id="TIGR00442">
    <property type="entry name" value="hisS"/>
    <property type="match status" value="1"/>
</dbReference>
<evidence type="ECO:0000256" key="5">
    <source>
        <dbReference type="ARBA" id="ARBA00022598"/>
    </source>
</evidence>
<evidence type="ECO:0000256" key="10">
    <source>
        <dbReference type="ARBA" id="ARBA00047639"/>
    </source>
</evidence>
<dbReference type="PANTHER" id="PTHR43707">
    <property type="entry name" value="HISTIDYL-TRNA SYNTHETASE"/>
    <property type="match status" value="1"/>
</dbReference>
<dbReference type="RefSeq" id="WP_014552878.1">
    <property type="nucleotide sequence ID" value="NC_017455.1"/>
</dbReference>
<evidence type="ECO:0000256" key="1">
    <source>
        <dbReference type="ARBA" id="ARBA00004496"/>
    </source>
</evidence>
<dbReference type="KEGG" id="hpk:Hprae_0691"/>
<keyword evidence="8 11" id="KW-0648">Protein biosynthesis</keyword>
<dbReference type="GO" id="GO:0005737">
    <property type="term" value="C:cytoplasm"/>
    <property type="evidence" value="ECO:0007669"/>
    <property type="project" value="UniProtKB-SubCell"/>
</dbReference>
<evidence type="ECO:0000256" key="11">
    <source>
        <dbReference type="HAMAP-Rule" id="MF_00127"/>
    </source>
</evidence>
<keyword evidence="5 11" id="KW-0436">Ligase</keyword>
<organism evidence="14 15">
    <name type="scientific">Halanaerobium praevalens (strain ATCC 33744 / DSM 2228 / GSL)</name>
    <dbReference type="NCBI Taxonomy" id="572479"/>
    <lineage>
        <taxon>Bacteria</taxon>
        <taxon>Bacillati</taxon>
        <taxon>Bacillota</taxon>
        <taxon>Clostridia</taxon>
        <taxon>Halanaerobiales</taxon>
        <taxon>Halanaerobiaceae</taxon>
        <taxon>Halanaerobium</taxon>
    </lineage>
</organism>
<dbReference type="InterPro" id="IPR004154">
    <property type="entry name" value="Anticodon-bd"/>
</dbReference>
<feature type="binding site" evidence="12">
    <location>
        <begin position="81"/>
        <end position="83"/>
    </location>
    <ligand>
        <name>L-histidine</name>
        <dbReference type="ChEBI" id="CHEBI:57595"/>
    </ligand>
</feature>
<dbReference type="CDD" id="cd00859">
    <property type="entry name" value="HisRS_anticodon"/>
    <property type="match status" value="1"/>
</dbReference>
<keyword evidence="9 11" id="KW-0030">Aminoacyl-tRNA synthetase</keyword>
<dbReference type="PIRSF" id="PIRSF001549">
    <property type="entry name" value="His-tRNA_synth"/>
    <property type="match status" value="1"/>
</dbReference>
<comment type="subunit">
    <text evidence="3 11">Homodimer.</text>
</comment>
<dbReference type="Pfam" id="PF13393">
    <property type="entry name" value="tRNA-synt_His"/>
    <property type="match status" value="1"/>
</dbReference>
<evidence type="ECO:0000313" key="14">
    <source>
        <dbReference type="EMBL" id="ADO76845.1"/>
    </source>
</evidence>
<comment type="catalytic activity">
    <reaction evidence="10 11">
        <text>tRNA(His) + L-histidine + ATP = L-histidyl-tRNA(His) + AMP + diphosphate + H(+)</text>
        <dbReference type="Rhea" id="RHEA:17313"/>
        <dbReference type="Rhea" id="RHEA-COMP:9665"/>
        <dbReference type="Rhea" id="RHEA-COMP:9689"/>
        <dbReference type="ChEBI" id="CHEBI:15378"/>
        <dbReference type="ChEBI" id="CHEBI:30616"/>
        <dbReference type="ChEBI" id="CHEBI:33019"/>
        <dbReference type="ChEBI" id="CHEBI:57595"/>
        <dbReference type="ChEBI" id="CHEBI:78442"/>
        <dbReference type="ChEBI" id="CHEBI:78527"/>
        <dbReference type="ChEBI" id="CHEBI:456215"/>
        <dbReference type="EC" id="6.1.1.21"/>
    </reaction>
</comment>
<feature type="binding site" evidence="12">
    <location>
        <position position="257"/>
    </location>
    <ligand>
        <name>L-histidine</name>
        <dbReference type="ChEBI" id="CHEBI:57595"/>
    </ligand>
</feature>
<comment type="similarity">
    <text evidence="2 11">Belongs to the class-II aminoacyl-tRNA synthetase family.</text>
</comment>
<dbReference type="InterPro" id="IPR033656">
    <property type="entry name" value="HisRS_anticodon"/>
</dbReference>
<reference evidence="14 15" key="2">
    <citation type="journal article" date="2011" name="Stand. Genomic Sci.">
        <title>Complete genome sequence of the extremely halophilic Halanaerobium praevalens type strain (GSL).</title>
        <authorList>
            <person name="Ivanova N."/>
            <person name="Sikorski J."/>
            <person name="Chertkov O."/>
            <person name="Nolan M."/>
            <person name="Lucas S."/>
            <person name="Hammon N."/>
            <person name="Deshpande S."/>
            <person name="Cheng J.F."/>
            <person name="Tapia R."/>
            <person name="Han C."/>
            <person name="Goodwin L."/>
            <person name="Pitluck S."/>
            <person name="Huntemann M."/>
            <person name="Liolios K."/>
            <person name="Pagani I."/>
            <person name="Mavromatis K."/>
            <person name="Ovchinikova G."/>
            <person name="Pati A."/>
            <person name="Chen A."/>
            <person name="Palaniappan K."/>
            <person name="Land M."/>
            <person name="Hauser L."/>
            <person name="Brambilla E.M."/>
            <person name="Kannan K.P."/>
            <person name="Rohde M."/>
            <person name="Tindall B.J."/>
            <person name="Goker M."/>
            <person name="Detter J.C."/>
            <person name="Woyke T."/>
            <person name="Bristow J."/>
            <person name="Eisen J.A."/>
            <person name="Markowitz V."/>
            <person name="Hugenholtz P."/>
            <person name="Kyrpides N.C."/>
            <person name="Klenk H.P."/>
            <person name="Lapidus A."/>
        </authorList>
    </citation>
    <scope>NUCLEOTIDE SEQUENCE [LARGE SCALE GENOMIC DNA]</scope>
    <source>
        <strain evidence="15">ATCC 33744 / DSM 2228 / GSL</strain>
    </source>
</reference>
<dbReference type="InterPro" id="IPR045864">
    <property type="entry name" value="aa-tRNA-synth_II/BPL/LPL"/>
</dbReference>
<dbReference type="GO" id="GO:0004821">
    <property type="term" value="F:histidine-tRNA ligase activity"/>
    <property type="evidence" value="ECO:0007669"/>
    <property type="project" value="UniProtKB-UniRule"/>
</dbReference>
<keyword evidence="6 11" id="KW-0547">Nucleotide-binding</keyword>
<feature type="binding site" evidence="12">
    <location>
        <position position="126"/>
    </location>
    <ligand>
        <name>L-histidine</name>
        <dbReference type="ChEBI" id="CHEBI:57595"/>
    </ligand>
</feature>
<dbReference type="GO" id="GO:0140096">
    <property type="term" value="F:catalytic activity, acting on a protein"/>
    <property type="evidence" value="ECO:0007669"/>
    <property type="project" value="UniProtKB-ARBA"/>
</dbReference>
<dbReference type="EC" id="6.1.1.21" evidence="11"/>
<feature type="binding site" evidence="12">
    <location>
        <position position="112"/>
    </location>
    <ligand>
        <name>L-histidine</name>
        <dbReference type="ChEBI" id="CHEBI:57595"/>
    </ligand>
</feature>
<dbReference type="FunFam" id="3.30.930.10:FF:000005">
    <property type="entry name" value="Histidine--tRNA ligase"/>
    <property type="match status" value="1"/>
</dbReference>
<feature type="domain" description="Aminoacyl-transfer RNA synthetases class-II family profile" evidence="13">
    <location>
        <begin position="1"/>
        <end position="322"/>
    </location>
</feature>
<dbReference type="PATRIC" id="fig|572479.3.peg.697"/>
<dbReference type="InterPro" id="IPR004516">
    <property type="entry name" value="HisRS/HisZ"/>
</dbReference>
<dbReference type="OrthoDB" id="9800814at2"/>
<keyword evidence="7 11" id="KW-0067">ATP-binding</keyword>
<dbReference type="EMBL" id="CP002175">
    <property type="protein sequence ID" value="ADO76845.1"/>
    <property type="molecule type" value="Genomic_DNA"/>
</dbReference>
<dbReference type="GO" id="GO:0006427">
    <property type="term" value="P:histidyl-tRNA aminoacylation"/>
    <property type="evidence" value="ECO:0007669"/>
    <property type="project" value="UniProtKB-UniRule"/>
</dbReference>
<keyword evidence="4 11" id="KW-0963">Cytoplasm</keyword>
<dbReference type="SUPFAM" id="SSF55681">
    <property type="entry name" value="Class II aaRS and biotin synthetases"/>
    <property type="match status" value="1"/>
</dbReference>
<dbReference type="Proteomes" id="UP000006866">
    <property type="component" value="Chromosome"/>
</dbReference>
<dbReference type="Pfam" id="PF03129">
    <property type="entry name" value="HGTP_anticodon"/>
    <property type="match status" value="1"/>
</dbReference>
<dbReference type="SUPFAM" id="SSF52954">
    <property type="entry name" value="Class II aaRS ABD-related"/>
    <property type="match status" value="1"/>
</dbReference>